<protein>
    <submittedName>
        <fullName evidence="1">Uncharacterized protein</fullName>
    </submittedName>
</protein>
<sequence length="425" mass="49399">MKQLTEKERIIELPVSSIFSLGGDNDGTVFDHYIEGMLDQVENSYPDLYKEIRKHTDGRDKIWEKAEQLVNYPKTIKFCAETFIQFLNENIADGAYSNKIPYFKGEAKLTGLNLEYISKRSKFGKSNLENLALLEEKNPVYEPCIGLFGDRIEFTANIDIEALIEKAKKLYKADEYDYTDGIRLFDNIEKLFRVWAESVNVKEFLETVENDFEDDILEDLFYLTTRIIALNEKNNDLSLLYCYGSQIVDIVDNTLTMTPINEWMEDGTYPDTTDVTDFWELKLLLDVWKELYPETTQIPTAWLENQTEGEEEEILIENTLAWLRGEAKPLVYVDGVPYYPDEAPKKDTYRGVRGNDNATMREDGVLINKYTGKELPENGIAYDGIFTDYFIEELPNQLVFFNQNIWKGRYKSLPLFVQTNKTNQT</sequence>
<organism evidence="1 2">
    <name type="scientific">Streblomastix strix</name>
    <dbReference type="NCBI Taxonomy" id="222440"/>
    <lineage>
        <taxon>Eukaryota</taxon>
        <taxon>Metamonada</taxon>
        <taxon>Preaxostyla</taxon>
        <taxon>Oxymonadida</taxon>
        <taxon>Streblomastigidae</taxon>
        <taxon>Streblomastix</taxon>
    </lineage>
</organism>
<dbReference type="Proteomes" id="UP000324800">
    <property type="component" value="Unassembled WGS sequence"/>
</dbReference>
<gene>
    <name evidence="1" type="ORF">EZS28_040956</name>
</gene>
<name>A0A5J4TZ07_9EUKA</name>
<accession>A0A5J4TZ07</accession>
<dbReference type="AlphaFoldDB" id="A0A5J4TZ07"/>
<reference evidence="1 2" key="1">
    <citation type="submission" date="2019-03" db="EMBL/GenBank/DDBJ databases">
        <title>Single cell metagenomics reveals metabolic interactions within the superorganism composed of flagellate Streblomastix strix and complex community of Bacteroidetes bacteria on its surface.</title>
        <authorList>
            <person name="Treitli S.C."/>
            <person name="Kolisko M."/>
            <person name="Husnik F."/>
            <person name="Keeling P."/>
            <person name="Hampl V."/>
        </authorList>
    </citation>
    <scope>NUCLEOTIDE SEQUENCE [LARGE SCALE GENOMIC DNA]</scope>
    <source>
        <strain evidence="1">ST1C</strain>
    </source>
</reference>
<evidence type="ECO:0000313" key="2">
    <source>
        <dbReference type="Proteomes" id="UP000324800"/>
    </source>
</evidence>
<comment type="caution">
    <text evidence="1">The sequence shown here is derived from an EMBL/GenBank/DDBJ whole genome shotgun (WGS) entry which is preliminary data.</text>
</comment>
<proteinExistence type="predicted"/>
<dbReference type="EMBL" id="SNRW01022814">
    <property type="protein sequence ID" value="KAA6363517.1"/>
    <property type="molecule type" value="Genomic_DNA"/>
</dbReference>
<evidence type="ECO:0000313" key="1">
    <source>
        <dbReference type="EMBL" id="KAA6363517.1"/>
    </source>
</evidence>